<feature type="non-terminal residue" evidence="1">
    <location>
        <position position="1"/>
    </location>
</feature>
<accession>E2BR31</accession>
<evidence type="ECO:0000313" key="1">
    <source>
        <dbReference type="EMBL" id="EFN81837.1"/>
    </source>
</evidence>
<dbReference type="Gene3D" id="3.30.420.10">
    <property type="entry name" value="Ribonuclease H-like superfamily/Ribonuclease H"/>
    <property type="match status" value="1"/>
</dbReference>
<dbReference type="STRING" id="610380.E2BR31"/>
<keyword evidence="2" id="KW-1185">Reference proteome</keyword>
<gene>
    <name evidence="1" type="ORF">EAI_12326</name>
</gene>
<dbReference type="Proteomes" id="UP000008237">
    <property type="component" value="Unassembled WGS sequence"/>
</dbReference>
<name>E2BR31_HARSA</name>
<evidence type="ECO:0000313" key="2">
    <source>
        <dbReference type="Proteomes" id="UP000008237"/>
    </source>
</evidence>
<protein>
    <submittedName>
        <fullName evidence="1">Histone-lysine N-methyltransferase SETMAR</fullName>
    </submittedName>
</protein>
<dbReference type="OMA" id="MKPHTAE"/>
<dbReference type="GO" id="GO:0008168">
    <property type="term" value="F:methyltransferase activity"/>
    <property type="evidence" value="ECO:0007669"/>
    <property type="project" value="UniProtKB-KW"/>
</dbReference>
<sequence>KPHTAEDVKRYLDGQDWEVLLHPPYSPDIAPSDYYLFRTMQSDLTGERF</sequence>
<organism evidence="2">
    <name type="scientific">Harpegnathos saltator</name>
    <name type="common">Jerdon's jumping ant</name>
    <dbReference type="NCBI Taxonomy" id="610380"/>
    <lineage>
        <taxon>Eukaryota</taxon>
        <taxon>Metazoa</taxon>
        <taxon>Ecdysozoa</taxon>
        <taxon>Arthropoda</taxon>
        <taxon>Hexapoda</taxon>
        <taxon>Insecta</taxon>
        <taxon>Pterygota</taxon>
        <taxon>Neoptera</taxon>
        <taxon>Endopterygota</taxon>
        <taxon>Hymenoptera</taxon>
        <taxon>Apocrita</taxon>
        <taxon>Aculeata</taxon>
        <taxon>Formicoidea</taxon>
        <taxon>Formicidae</taxon>
        <taxon>Ponerinae</taxon>
        <taxon>Ponerini</taxon>
        <taxon>Harpegnathos</taxon>
    </lineage>
</organism>
<dbReference type="PANTHER" id="PTHR46060">
    <property type="entry name" value="MARINER MOS1 TRANSPOSASE-LIKE PROTEIN"/>
    <property type="match status" value="1"/>
</dbReference>
<dbReference type="AlphaFoldDB" id="E2BR31"/>
<keyword evidence="1" id="KW-0808">Transferase</keyword>
<dbReference type="PANTHER" id="PTHR46060:SF1">
    <property type="entry name" value="MARINER MOS1 TRANSPOSASE-LIKE PROTEIN"/>
    <property type="match status" value="1"/>
</dbReference>
<dbReference type="InterPro" id="IPR036397">
    <property type="entry name" value="RNaseH_sf"/>
</dbReference>
<dbReference type="EMBL" id="GL449898">
    <property type="protein sequence ID" value="EFN81837.1"/>
    <property type="molecule type" value="Genomic_DNA"/>
</dbReference>
<feature type="non-terminal residue" evidence="1">
    <location>
        <position position="49"/>
    </location>
</feature>
<dbReference type="GO" id="GO:0032259">
    <property type="term" value="P:methylation"/>
    <property type="evidence" value="ECO:0007669"/>
    <property type="project" value="UniProtKB-KW"/>
</dbReference>
<dbReference type="GO" id="GO:0003676">
    <property type="term" value="F:nucleic acid binding"/>
    <property type="evidence" value="ECO:0007669"/>
    <property type="project" value="InterPro"/>
</dbReference>
<reference evidence="1 2" key="1">
    <citation type="journal article" date="2010" name="Science">
        <title>Genomic comparison of the ants Camponotus floridanus and Harpegnathos saltator.</title>
        <authorList>
            <person name="Bonasio R."/>
            <person name="Zhang G."/>
            <person name="Ye C."/>
            <person name="Mutti N.S."/>
            <person name="Fang X."/>
            <person name="Qin N."/>
            <person name="Donahue G."/>
            <person name="Yang P."/>
            <person name="Li Q."/>
            <person name="Li C."/>
            <person name="Zhang P."/>
            <person name="Huang Z."/>
            <person name="Berger S.L."/>
            <person name="Reinberg D."/>
            <person name="Wang J."/>
            <person name="Liebig J."/>
        </authorList>
    </citation>
    <scope>NUCLEOTIDE SEQUENCE [LARGE SCALE GENOMIC DNA]</scope>
    <source>
        <strain evidence="1 2">R22 G/1</strain>
    </source>
</reference>
<dbReference type="InterPro" id="IPR052709">
    <property type="entry name" value="Transposase-MT_Hybrid"/>
</dbReference>
<keyword evidence="1" id="KW-0489">Methyltransferase</keyword>
<proteinExistence type="predicted"/>
<dbReference type="InParanoid" id="E2BR31"/>